<proteinExistence type="predicted"/>
<evidence type="ECO:0000313" key="3">
    <source>
        <dbReference type="Proteomes" id="UP000606193"/>
    </source>
</evidence>
<sequence length="386" mass="39775">MMKRKLAASLLAGVLVAGLTVTSASAAGATGTTVTGGGSGQVYSPEDIIDVVVPTDFKIAFNPLKVNIPADSDGFGLTGATQVLSGTYAIQNRSTIPVNVSASFTVTGDAKAMVASADDVAAYDAQTDLTKVTAAEFSLDLVTTAKGSAQALAGTVTDKGDSTTKVRQDAAADGVKIAKASTHSIPLTEIAKAANTNKKDINFMLAAGPYTAKYDSTTHKVTYQVDSKGSFDAVAFKFTGTTTTNAAKWAAVTTAPKVTATYTLTESNETAYAAQPFDPYSKAVTLKTGDADVTVSTAAGSYVFNTALTLTKNSDGDIDNAKNKVSVLSLTPNAKAVSKSFTDAGVTITHNDDTDTYTASIAKTDDIPAGFYLFTISKEAFTVEVK</sequence>
<organism evidence="2 3">
    <name type="scientific">Jutongia huaianensis</name>
    <dbReference type="NCBI Taxonomy" id="2763668"/>
    <lineage>
        <taxon>Bacteria</taxon>
        <taxon>Bacillati</taxon>
        <taxon>Bacillota</taxon>
        <taxon>Clostridia</taxon>
        <taxon>Lachnospirales</taxon>
        <taxon>Lachnospiraceae</taxon>
        <taxon>Jutongia</taxon>
    </lineage>
</organism>
<dbReference type="Proteomes" id="UP000606193">
    <property type="component" value="Unassembled WGS sequence"/>
</dbReference>
<reference evidence="2 3" key="1">
    <citation type="submission" date="2020-08" db="EMBL/GenBank/DDBJ databases">
        <title>Genome public.</title>
        <authorList>
            <person name="Liu C."/>
            <person name="Sun Q."/>
        </authorList>
    </citation>
    <scope>NUCLEOTIDE SEQUENCE [LARGE SCALE GENOMIC DNA]</scope>
    <source>
        <strain evidence="2 3">NSJ-37</strain>
    </source>
</reference>
<name>A0ABR7N4J9_9FIRM</name>
<evidence type="ECO:0000313" key="2">
    <source>
        <dbReference type="EMBL" id="MBC8563562.1"/>
    </source>
</evidence>
<dbReference type="EMBL" id="JACRSX010000026">
    <property type="protein sequence ID" value="MBC8563562.1"/>
    <property type="molecule type" value="Genomic_DNA"/>
</dbReference>
<keyword evidence="1" id="KW-0732">Signal</keyword>
<feature type="signal peptide" evidence="1">
    <location>
        <begin position="1"/>
        <end position="26"/>
    </location>
</feature>
<dbReference type="RefSeq" id="WP_118679239.1">
    <property type="nucleotide sequence ID" value="NZ_JACRSX010000026.1"/>
</dbReference>
<gene>
    <name evidence="2" type="ORF">H8704_13175</name>
</gene>
<keyword evidence="3" id="KW-1185">Reference proteome</keyword>
<protein>
    <submittedName>
        <fullName evidence="2">Uncharacterized protein</fullName>
    </submittedName>
</protein>
<comment type="caution">
    <text evidence="2">The sequence shown here is derived from an EMBL/GenBank/DDBJ whole genome shotgun (WGS) entry which is preliminary data.</text>
</comment>
<evidence type="ECO:0000256" key="1">
    <source>
        <dbReference type="SAM" id="SignalP"/>
    </source>
</evidence>
<accession>A0ABR7N4J9</accession>
<feature type="chain" id="PRO_5045246363" evidence="1">
    <location>
        <begin position="27"/>
        <end position="386"/>
    </location>
</feature>